<dbReference type="OrthoDB" id="1277335at2759"/>
<sequence length="465" mass="51713">MVLKQQSKVIFAEAGKDFVDVLFSFLTLPLGTIASLVRKESKLQPPEVALSSIYQSVENLPRECLRTDTCEEMLLLPRNSMEDFCSSLKINIDDNEPTHYFVCNHFQCGYKAPVLISTFKNKSCECGSMLEKPISLETSDVFDGFIKSNHSFMITDDLKVFPNSLDKVVNVLKDSGIRNTSSLSEMTVNITEIQVVDLFKFCFCSKTVLTDLFLRELPRDISHESGRITYWKHKANSCDEIVVKVVLRKSKGKILLAEGKEDFADLIFSLLTIPLGGALQLMGGCSYVGSVDGLYKSVVDLDEHYFTTKEVKNKFVDPLLAPQYKLSNLLPLSCDNFPNYFCYLISNGLGFETCCLTSMYKEDESFSGCVSSKFVDPLSDPSKNGERYIKGPTTYIATDDLVVTPSSSISVMSLLISMNIPVADLLEKEVRIGMVEAVLILQASLTSTSALTLGLSHLLTKVKEN</sequence>
<keyword evidence="2" id="KW-1185">Reference proteome</keyword>
<dbReference type="PANTHER" id="PTHR33103:SF43">
    <property type="entry name" value="DUF674 FAMILY PROTEIN"/>
    <property type="match status" value="1"/>
</dbReference>
<accession>V7B4A3</accession>
<dbReference type="Pfam" id="PF05056">
    <property type="entry name" value="DUF674"/>
    <property type="match status" value="1"/>
</dbReference>
<gene>
    <name evidence="1" type="ORF">PHAVU_008G110000g</name>
</gene>
<evidence type="ECO:0008006" key="3">
    <source>
        <dbReference type="Google" id="ProtNLM"/>
    </source>
</evidence>
<dbReference type="InterPro" id="IPR007750">
    <property type="entry name" value="DUF674"/>
</dbReference>
<evidence type="ECO:0000313" key="1">
    <source>
        <dbReference type="EMBL" id="ESW12410.1"/>
    </source>
</evidence>
<name>V7B4A3_PHAVU</name>
<dbReference type="PANTHER" id="PTHR33103">
    <property type="entry name" value="OS01G0153900 PROTEIN"/>
    <property type="match status" value="1"/>
</dbReference>
<evidence type="ECO:0000313" key="2">
    <source>
        <dbReference type="Proteomes" id="UP000000226"/>
    </source>
</evidence>
<dbReference type="AlphaFoldDB" id="V7B4A3"/>
<dbReference type="Proteomes" id="UP000000226">
    <property type="component" value="Chromosome 8"/>
</dbReference>
<proteinExistence type="predicted"/>
<dbReference type="EMBL" id="CM002295">
    <property type="protein sequence ID" value="ESW12410.1"/>
    <property type="molecule type" value="Genomic_DNA"/>
</dbReference>
<organism evidence="1 2">
    <name type="scientific">Phaseolus vulgaris</name>
    <name type="common">Kidney bean</name>
    <name type="synonym">French bean</name>
    <dbReference type="NCBI Taxonomy" id="3885"/>
    <lineage>
        <taxon>Eukaryota</taxon>
        <taxon>Viridiplantae</taxon>
        <taxon>Streptophyta</taxon>
        <taxon>Embryophyta</taxon>
        <taxon>Tracheophyta</taxon>
        <taxon>Spermatophyta</taxon>
        <taxon>Magnoliopsida</taxon>
        <taxon>eudicotyledons</taxon>
        <taxon>Gunneridae</taxon>
        <taxon>Pentapetalae</taxon>
        <taxon>rosids</taxon>
        <taxon>fabids</taxon>
        <taxon>Fabales</taxon>
        <taxon>Fabaceae</taxon>
        <taxon>Papilionoideae</taxon>
        <taxon>50 kb inversion clade</taxon>
        <taxon>NPAAA clade</taxon>
        <taxon>indigoferoid/millettioid clade</taxon>
        <taxon>Phaseoleae</taxon>
        <taxon>Phaseolus</taxon>
    </lineage>
</organism>
<dbReference type="Gramene" id="ESW12410">
    <property type="protein sequence ID" value="ESW12410"/>
    <property type="gene ID" value="PHAVU_008G110000g"/>
</dbReference>
<protein>
    <recommendedName>
        <fullName evidence="3">DUF674 family protein</fullName>
    </recommendedName>
</protein>
<dbReference type="OMA" id="QVIRICE"/>
<reference evidence="2" key="1">
    <citation type="journal article" date="2014" name="Nat. Genet.">
        <title>A reference genome for common bean and genome-wide analysis of dual domestications.</title>
        <authorList>
            <person name="Schmutz J."/>
            <person name="McClean P.E."/>
            <person name="Mamidi S."/>
            <person name="Wu G.A."/>
            <person name="Cannon S.B."/>
            <person name="Grimwood J."/>
            <person name="Jenkins J."/>
            <person name="Shu S."/>
            <person name="Song Q."/>
            <person name="Chavarro C."/>
            <person name="Torres-Torres M."/>
            <person name="Geffroy V."/>
            <person name="Moghaddam S.M."/>
            <person name="Gao D."/>
            <person name="Abernathy B."/>
            <person name="Barry K."/>
            <person name="Blair M."/>
            <person name="Brick M.A."/>
            <person name="Chovatia M."/>
            <person name="Gepts P."/>
            <person name="Goodstein D.M."/>
            <person name="Gonzales M."/>
            <person name="Hellsten U."/>
            <person name="Hyten D.L."/>
            <person name="Jia G."/>
            <person name="Kelly J.D."/>
            <person name="Kudrna D."/>
            <person name="Lee R."/>
            <person name="Richard M.M."/>
            <person name="Miklas P.N."/>
            <person name="Osorno J.M."/>
            <person name="Rodrigues J."/>
            <person name="Thareau V."/>
            <person name="Urrea C.A."/>
            <person name="Wang M."/>
            <person name="Yu Y."/>
            <person name="Zhang M."/>
            <person name="Wing R.A."/>
            <person name="Cregan P.B."/>
            <person name="Rokhsar D.S."/>
            <person name="Jackson S.A."/>
        </authorList>
    </citation>
    <scope>NUCLEOTIDE SEQUENCE [LARGE SCALE GENOMIC DNA]</scope>
    <source>
        <strain evidence="2">cv. G19833</strain>
    </source>
</reference>